<sequence length="448" mass="47995">MTITDISRGLGRVVRPGDPDWDAARGTFNLLIDQRPEAIAFPADDREVAAVIAYARRHGLRVAAQATGHNPGPLGSLAGTLILNTSALTEVSIDADAHRVRVGAATKWEKVTPRLSELGLAALHGSSPDVGIVGYSLGGGIGWLSRKYGMQANAVTALEMVTAEGHLIRTDPVHEPDLFWALRGGGGNFGVVTAVEFAVYPLRELYAGAMFFPVERTSEILHAWTDLLPSLPDEITSWATVLHFPPLPTVPEPFRGRSFVIVMAAFLGTEADGRELLRPLRGLGPEMDTFAMQPPVGLSELAMDPPEPLPYWTTTALVDEMPSAVIEEVARISGPGSALTMVQFRHMGGALARPEPGAGARATLPGTIIALGLGVIPVPEAHPAVMADLDALSAAFAPYRVGDYPNFVEEPADVGAFFDPETWNRLRRVKALYDPEDVFRGNHHIPPA</sequence>
<dbReference type="PANTHER" id="PTHR42973">
    <property type="entry name" value="BINDING OXIDOREDUCTASE, PUTATIVE (AFU_ORTHOLOGUE AFUA_1G17690)-RELATED"/>
    <property type="match status" value="1"/>
</dbReference>
<protein>
    <submittedName>
        <fullName evidence="7">Oxidoreductase</fullName>
    </submittedName>
</protein>
<dbReference type="InterPro" id="IPR016167">
    <property type="entry name" value="FAD-bd_PCMH_sub1"/>
</dbReference>
<dbReference type="Proteomes" id="UP000640052">
    <property type="component" value="Unassembled WGS sequence"/>
</dbReference>
<dbReference type="GO" id="GO:0016491">
    <property type="term" value="F:oxidoreductase activity"/>
    <property type="evidence" value="ECO:0007669"/>
    <property type="project" value="UniProtKB-KW"/>
</dbReference>
<proteinExistence type="inferred from homology"/>
<dbReference type="InterPro" id="IPR016166">
    <property type="entry name" value="FAD-bd_PCMH"/>
</dbReference>
<dbReference type="InterPro" id="IPR006094">
    <property type="entry name" value="Oxid_FAD_bind_N"/>
</dbReference>
<evidence type="ECO:0000256" key="5">
    <source>
        <dbReference type="ARBA" id="ARBA00023002"/>
    </source>
</evidence>
<dbReference type="Pfam" id="PF08031">
    <property type="entry name" value="BBE"/>
    <property type="match status" value="1"/>
</dbReference>
<dbReference type="InterPro" id="IPR012951">
    <property type="entry name" value="BBE"/>
</dbReference>
<gene>
    <name evidence="7" type="ORF">Aph01nite_69770</name>
</gene>
<evidence type="ECO:0000256" key="4">
    <source>
        <dbReference type="ARBA" id="ARBA00022827"/>
    </source>
</evidence>
<dbReference type="InterPro" id="IPR036318">
    <property type="entry name" value="FAD-bd_PCMH-like_sf"/>
</dbReference>
<dbReference type="Gene3D" id="3.30.465.10">
    <property type="match status" value="1"/>
</dbReference>
<accession>A0A919US18</accession>
<reference evidence="7" key="1">
    <citation type="submission" date="2021-01" db="EMBL/GenBank/DDBJ databases">
        <title>Whole genome shotgun sequence of Acrocarpospora phusangensis NBRC 108782.</title>
        <authorList>
            <person name="Komaki H."/>
            <person name="Tamura T."/>
        </authorList>
    </citation>
    <scope>NUCLEOTIDE SEQUENCE</scope>
    <source>
        <strain evidence="7">NBRC 108782</strain>
    </source>
</reference>
<dbReference type="PROSITE" id="PS00862">
    <property type="entry name" value="OX2_COVAL_FAD"/>
    <property type="match status" value="1"/>
</dbReference>
<feature type="domain" description="FAD-binding PCMH-type" evidence="6">
    <location>
        <begin position="32"/>
        <end position="202"/>
    </location>
</feature>
<keyword evidence="8" id="KW-1185">Reference proteome</keyword>
<comment type="caution">
    <text evidence="7">The sequence shown here is derived from an EMBL/GenBank/DDBJ whole genome shotgun (WGS) entry which is preliminary data.</text>
</comment>
<keyword evidence="4" id="KW-0274">FAD</keyword>
<name>A0A919US18_9ACTN</name>
<evidence type="ECO:0000313" key="7">
    <source>
        <dbReference type="EMBL" id="GIH28667.1"/>
    </source>
</evidence>
<dbReference type="PANTHER" id="PTHR42973:SF39">
    <property type="entry name" value="FAD-BINDING PCMH-TYPE DOMAIN-CONTAINING PROTEIN"/>
    <property type="match status" value="1"/>
</dbReference>
<keyword evidence="5" id="KW-0560">Oxidoreductase</keyword>
<dbReference type="Gene3D" id="3.40.462.20">
    <property type="match status" value="1"/>
</dbReference>
<keyword evidence="3" id="KW-0285">Flavoprotein</keyword>
<dbReference type="EMBL" id="BOOA01000089">
    <property type="protein sequence ID" value="GIH28667.1"/>
    <property type="molecule type" value="Genomic_DNA"/>
</dbReference>
<comment type="cofactor">
    <cofactor evidence="1">
        <name>FAD</name>
        <dbReference type="ChEBI" id="CHEBI:57692"/>
    </cofactor>
</comment>
<organism evidence="7 8">
    <name type="scientific">Acrocarpospora phusangensis</name>
    <dbReference type="NCBI Taxonomy" id="1070424"/>
    <lineage>
        <taxon>Bacteria</taxon>
        <taxon>Bacillati</taxon>
        <taxon>Actinomycetota</taxon>
        <taxon>Actinomycetes</taxon>
        <taxon>Streptosporangiales</taxon>
        <taxon>Streptosporangiaceae</taxon>
        <taxon>Acrocarpospora</taxon>
    </lineage>
</organism>
<evidence type="ECO:0000259" key="6">
    <source>
        <dbReference type="PROSITE" id="PS51387"/>
    </source>
</evidence>
<dbReference type="SUPFAM" id="SSF56176">
    <property type="entry name" value="FAD-binding/transporter-associated domain-like"/>
    <property type="match status" value="1"/>
</dbReference>
<dbReference type="GO" id="GO:0071949">
    <property type="term" value="F:FAD binding"/>
    <property type="evidence" value="ECO:0007669"/>
    <property type="project" value="InterPro"/>
</dbReference>
<comment type="similarity">
    <text evidence="2">Belongs to the oxygen-dependent FAD-linked oxidoreductase family.</text>
</comment>
<dbReference type="AlphaFoldDB" id="A0A919US18"/>
<dbReference type="RefSeq" id="WP_204045286.1">
    <property type="nucleotide sequence ID" value="NZ_BOOA01000089.1"/>
</dbReference>
<evidence type="ECO:0000313" key="8">
    <source>
        <dbReference type="Proteomes" id="UP000640052"/>
    </source>
</evidence>
<dbReference type="PROSITE" id="PS51387">
    <property type="entry name" value="FAD_PCMH"/>
    <property type="match status" value="1"/>
</dbReference>
<dbReference type="InterPro" id="IPR050416">
    <property type="entry name" value="FAD-linked_Oxidoreductase"/>
</dbReference>
<evidence type="ECO:0000256" key="1">
    <source>
        <dbReference type="ARBA" id="ARBA00001974"/>
    </source>
</evidence>
<dbReference type="Pfam" id="PF01565">
    <property type="entry name" value="FAD_binding_4"/>
    <property type="match status" value="1"/>
</dbReference>
<dbReference type="Gene3D" id="3.30.43.10">
    <property type="entry name" value="Uridine Diphospho-n-acetylenolpyruvylglucosamine Reductase, domain 2"/>
    <property type="match status" value="1"/>
</dbReference>
<dbReference type="InterPro" id="IPR016169">
    <property type="entry name" value="FAD-bd_PCMH_sub2"/>
</dbReference>
<dbReference type="InterPro" id="IPR006093">
    <property type="entry name" value="Oxy_OxRdtase_FAD_BS"/>
</dbReference>
<evidence type="ECO:0000256" key="3">
    <source>
        <dbReference type="ARBA" id="ARBA00022630"/>
    </source>
</evidence>
<evidence type="ECO:0000256" key="2">
    <source>
        <dbReference type="ARBA" id="ARBA00005466"/>
    </source>
</evidence>